<gene>
    <name evidence="1" type="ORF">GTS_06160</name>
</gene>
<proteinExistence type="predicted"/>
<comment type="caution">
    <text evidence="1">The sequence shown here is derived from an EMBL/GenBank/DDBJ whole genome shotgun (WGS) entry which is preliminary data.</text>
</comment>
<organism evidence="1 2">
    <name type="scientific">Gandjariella thermophila</name>
    <dbReference type="NCBI Taxonomy" id="1931992"/>
    <lineage>
        <taxon>Bacteria</taxon>
        <taxon>Bacillati</taxon>
        <taxon>Actinomycetota</taxon>
        <taxon>Actinomycetes</taxon>
        <taxon>Pseudonocardiales</taxon>
        <taxon>Pseudonocardiaceae</taxon>
        <taxon>Gandjariella</taxon>
    </lineage>
</organism>
<protein>
    <submittedName>
        <fullName evidence="1">Uncharacterized protein</fullName>
    </submittedName>
</protein>
<keyword evidence="2" id="KW-1185">Reference proteome</keyword>
<sequence>MASTQLFTIGWFTGSRAGRGALSPAAAIRRAAALMASVVDGAVLVTLAPVVNAAPGAGRGRSSR</sequence>
<name>A0A4D4J4U8_9PSEU</name>
<dbReference type="AlphaFoldDB" id="A0A4D4J4U8"/>
<accession>A0A4D4J4U8</accession>
<dbReference type="EMBL" id="BJFL01000002">
    <property type="protein sequence ID" value="GDY28983.1"/>
    <property type="molecule type" value="Genomic_DNA"/>
</dbReference>
<evidence type="ECO:0000313" key="2">
    <source>
        <dbReference type="Proteomes" id="UP000298860"/>
    </source>
</evidence>
<evidence type="ECO:0000313" key="1">
    <source>
        <dbReference type="EMBL" id="GDY28983.1"/>
    </source>
</evidence>
<dbReference type="Proteomes" id="UP000298860">
    <property type="component" value="Unassembled WGS sequence"/>
</dbReference>
<reference evidence="2" key="1">
    <citation type="submission" date="2019-04" db="EMBL/GenBank/DDBJ databases">
        <title>Draft genome sequence of Pseudonocardiaceae bacterium SL3-2-4.</title>
        <authorList>
            <person name="Ningsih F."/>
            <person name="Yokota A."/>
            <person name="Sakai Y."/>
            <person name="Nanatani K."/>
            <person name="Yabe S."/>
            <person name="Oetari A."/>
            <person name="Sjamsuridzal W."/>
        </authorList>
    </citation>
    <scope>NUCLEOTIDE SEQUENCE [LARGE SCALE GENOMIC DNA]</scope>
    <source>
        <strain evidence="2">SL3-2-4</strain>
    </source>
</reference>